<keyword evidence="1" id="KW-0175">Coiled coil</keyword>
<evidence type="ECO:0000313" key="5">
    <source>
        <dbReference type="WBParaSite" id="Csp11.Scaffold630.g21022.t1"/>
    </source>
</evidence>
<dbReference type="PANTHER" id="PTHR31195">
    <property type="entry name" value="GEO02494P1"/>
    <property type="match status" value="1"/>
</dbReference>
<dbReference type="Proteomes" id="UP000095282">
    <property type="component" value="Unplaced"/>
</dbReference>
<sequence>MSKRGQSSSMSYKDKANLHFVEQEEPAFIKALKSKMGYKEPAKLEDKFDDEEGPADFDDDETDLMRMKEEDRPQVVVLNEETDLTKEELNKELDAKKKEEEDKMIADGKITFKKPVKRTGNDGKEEEEAEKKKKKLAPEPKVQRGLLSFGDEEEEEED</sequence>
<feature type="domain" description="DUF4604" evidence="3">
    <location>
        <begin position="17"/>
        <end position="135"/>
    </location>
</feature>
<dbReference type="Pfam" id="PF15377">
    <property type="entry name" value="DUF4604"/>
    <property type="match status" value="1"/>
</dbReference>
<feature type="region of interest" description="Disordered" evidence="2">
    <location>
        <begin position="106"/>
        <end position="158"/>
    </location>
</feature>
<protein>
    <submittedName>
        <fullName evidence="5">DUF4604 domain-containing protein</fullName>
    </submittedName>
</protein>
<dbReference type="AlphaFoldDB" id="A0A1I7UZY1"/>
<organism evidence="4 5">
    <name type="scientific">Caenorhabditis tropicalis</name>
    <dbReference type="NCBI Taxonomy" id="1561998"/>
    <lineage>
        <taxon>Eukaryota</taxon>
        <taxon>Metazoa</taxon>
        <taxon>Ecdysozoa</taxon>
        <taxon>Nematoda</taxon>
        <taxon>Chromadorea</taxon>
        <taxon>Rhabditida</taxon>
        <taxon>Rhabditina</taxon>
        <taxon>Rhabditomorpha</taxon>
        <taxon>Rhabditoidea</taxon>
        <taxon>Rhabditidae</taxon>
        <taxon>Peloderinae</taxon>
        <taxon>Caenorhabditis</taxon>
    </lineage>
</organism>
<dbReference type="eggNOG" id="ENOG502S6XA">
    <property type="taxonomic scope" value="Eukaryota"/>
</dbReference>
<evidence type="ECO:0000256" key="1">
    <source>
        <dbReference type="SAM" id="Coils"/>
    </source>
</evidence>
<dbReference type="STRING" id="1561998.A0A1I7UZY1"/>
<dbReference type="InterPro" id="IPR027911">
    <property type="entry name" value="DUF4604"/>
</dbReference>
<dbReference type="InterPro" id="IPR040219">
    <property type="entry name" value="KIAA1143-like"/>
</dbReference>
<keyword evidence="4" id="KW-1185">Reference proteome</keyword>
<evidence type="ECO:0000256" key="2">
    <source>
        <dbReference type="SAM" id="MobiDB-lite"/>
    </source>
</evidence>
<evidence type="ECO:0000313" key="4">
    <source>
        <dbReference type="Proteomes" id="UP000095282"/>
    </source>
</evidence>
<accession>A0A1I7UZY1</accession>
<feature type="coiled-coil region" evidence="1">
    <location>
        <begin position="79"/>
        <end position="106"/>
    </location>
</feature>
<evidence type="ECO:0000259" key="3">
    <source>
        <dbReference type="Pfam" id="PF15377"/>
    </source>
</evidence>
<reference evidence="5" key="1">
    <citation type="submission" date="2016-11" db="UniProtKB">
        <authorList>
            <consortium name="WormBaseParasite"/>
        </authorList>
    </citation>
    <scope>IDENTIFICATION</scope>
</reference>
<name>A0A1I7UZY1_9PELO</name>
<proteinExistence type="predicted"/>
<dbReference type="PANTHER" id="PTHR31195:SF2">
    <property type="entry name" value="GEO02494P1"/>
    <property type="match status" value="1"/>
</dbReference>
<dbReference type="WBParaSite" id="Csp11.Scaffold630.g21022.t1">
    <property type="protein sequence ID" value="Csp11.Scaffold630.g21022.t1"/>
    <property type="gene ID" value="Csp11.Scaffold630.g21022"/>
</dbReference>